<dbReference type="InterPro" id="IPR039420">
    <property type="entry name" value="WalR-like"/>
</dbReference>
<dbReference type="PANTHER" id="PTHR48111">
    <property type="entry name" value="REGULATOR OF RPOS"/>
    <property type="match status" value="1"/>
</dbReference>
<name>A0A5C4JHT1_9ACTN</name>
<dbReference type="CDD" id="cd00383">
    <property type="entry name" value="trans_reg_C"/>
    <property type="match status" value="1"/>
</dbReference>
<dbReference type="EMBL" id="VCKW01000018">
    <property type="protein sequence ID" value="TMR05727.1"/>
    <property type="molecule type" value="Genomic_DNA"/>
</dbReference>
<dbReference type="SMART" id="SM00448">
    <property type="entry name" value="REC"/>
    <property type="match status" value="1"/>
</dbReference>
<dbReference type="Gene3D" id="6.10.250.690">
    <property type="match status" value="1"/>
</dbReference>
<keyword evidence="4 7" id="KW-0238">DNA-binding</keyword>
<dbReference type="SMART" id="SM00862">
    <property type="entry name" value="Trans_reg_C"/>
    <property type="match status" value="1"/>
</dbReference>
<feature type="domain" description="Response regulatory" evidence="8">
    <location>
        <begin position="1"/>
        <end position="113"/>
    </location>
</feature>
<evidence type="ECO:0000259" key="9">
    <source>
        <dbReference type="PROSITE" id="PS51755"/>
    </source>
</evidence>
<sequence length="221" mass="24513">MLVVEDDADVRSALVEELTDRGYSVRATGEAWAALREVADGSPRVVLLDLGLPDMDGRELLKLIRAVSDAAIVVITARDAEEEVVTLLRGGADDYMVKPFRAGELDARIGAVLRRMAGRPIEVMEMGGLRLDLRRHEAWLDGAALGLTPREFELLAYLASRPGEVVSRAELRREVWRQPYGTDQTVDVHLSWLRRKLGETAAAPRFLRTVRGVGVRFDIPS</sequence>
<keyword evidence="11" id="KW-1185">Reference proteome</keyword>
<proteinExistence type="predicted"/>
<dbReference type="Pfam" id="PF00486">
    <property type="entry name" value="Trans_reg_C"/>
    <property type="match status" value="1"/>
</dbReference>
<evidence type="ECO:0000256" key="1">
    <source>
        <dbReference type="ARBA" id="ARBA00022553"/>
    </source>
</evidence>
<dbReference type="PROSITE" id="PS51755">
    <property type="entry name" value="OMPR_PHOB"/>
    <property type="match status" value="1"/>
</dbReference>
<dbReference type="Gene3D" id="3.40.50.2300">
    <property type="match status" value="1"/>
</dbReference>
<organism evidence="10 11">
    <name type="scientific">Actinomadura soli</name>
    <dbReference type="NCBI Taxonomy" id="2508997"/>
    <lineage>
        <taxon>Bacteria</taxon>
        <taxon>Bacillati</taxon>
        <taxon>Actinomycetota</taxon>
        <taxon>Actinomycetes</taxon>
        <taxon>Streptosporangiales</taxon>
        <taxon>Thermomonosporaceae</taxon>
        <taxon>Actinomadura</taxon>
    </lineage>
</organism>
<dbReference type="Pfam" id="PF00072">
    <property type="entry name" value="Response_reg"/>
    <property type="match status" value="1"/>
</dbReference>
<dbReference type="FunFam" id="1.10.10.10:FF:000018">
    <property type="entry name" value="DNA-binding response regulator ResD"/>
    <property type="match status" value="1"/>
</dbReference>
<evidence type="ECO:0000256" key="2">
    <source>
        <dbReference type="ARBA" id="ARBA00023012"/>
    </source>
</evidence>
<dbReference type="Proteomes" id="UP000309174">
    <property type="component" value="Unassembled WGS sequence"/>
</dbReference>
<evidence type="ECO:0000259" key="8">
    <source>
        <dbReference type="PROSITE" id="PS50110"/>
    </source>
</evidence>
<evidence type="ECO:0000313" key="10">
    <source>
        <dbReference type="EMBL" id="TMR05727.1"/>
    </source>
</evidence>
<dbReference type="InterPro" id="IPR036388">
    <property type="entry name" value="WH-like_DNA-bd_sf"/>
</dbReference>
<accession>A0A5C4JHT1</accession>
<evidence type="ECO:0000256" key="6">
    <source>
        <dbReference type="PROSITE-ProRule" id="PRU00169"/>
    </source>
</evidence>
<dbReference type="GO" id="GO:0000976">
    <property type="term" value="F:transcription cis-regulatory region binding"/>
    <property type="evidence" value="ECO:0007669"/>
    <property type="project" value="TreeGrafter"/>
</dbReference>
<dbReference type="InterPro" id="IPR001789">
    <property type="entry name" value="Sig_transdc_resp-reg_receiver"/>
</dbReference>
<protein>
    <submittedName>
        <fullName evidence="10">Response regulator transcription factor</fullName>
    </submittedName>
</protein>
<dbReference type="Gene3D" id="1.10.10.10">
    <property type="entry name" value="Winged helix-like DNA-binding domain superfamily/Winged helix DNA-binding domain"/>
    <property type="match status" value="1"/>
</dbReference>
<evidence type="ECO:0000313" key="11">
    <source>
        <dbReference type="Proteomes" id="UP000309174"/>
    </source>
</evidence>
<dbReference type="AlphaFoldDB" id="A0A5C4JHT1"/>
<reference evidence="10 11" key="1">
    <citation type="submission" date="2019-05" db="EMBL/GenBank/DDBJ databases">
        <title>Draft genome sequence of Actinomadura sp. 14C53.</title>
        <authorList>
            <person name="Saricaoglu S."/>
            <person name="Isik K."/>
        </authorList>
    </citation>
    <scope>NUCLEOTIDE SEQUENCE [LARGE SCALE GENOMIC DNA]</scope>
    <source>
        <strain evidence="10 11">14C53</strain>
    </source>
</reference>
<keyword evidence="5" id="KW-0804">Transcription</keyword>
<dbReference type="PROSITE" id="PS50110">
    <property type="entry name" value="RESPONSE_REGULATORY"/>
    <property type="match status" value="1"/>
</dbReference>
<dbReference type="GO" id="GO:0006355">
    <property type="term" value="P:regulation of DNA-templated transcription"/>
    <property type="evidence" value="ECO:0007669"/>
    <property type="project" value="InterPro"/>
</dbReference>
<comment type="caution">
    <text evidence="10">The sequence shown here is derived from an EMBL/GenBank/DDBJ whole genome shotgun (WGS) entry which is preliminary data.</text>
</comment>
<keyword evidence="2" id="KW-0902">Two-component regulatory system</keyword>
<dbReference type="PANTHER" id="PTHR48111:SF4">
    <property type="entry name" value="DNA-BINDING DUAL TRANSCRIPTIONAL REGULATOR OMPR"/>
    <property type="match status" value="1"/>
</dbReference>
<dbReference type="InterPro" id="IPR001867">
    <property type="entry name" value="OmpR/PhoB-type_DNA-bd"/>
</dbReference>
<evidence type="ECO:0000256" key="4">
    <source>
        <dbReference type="ARBA" id="ARBA00023125"/>
    </source>
</evidence>
<dbReference type="SUPFAM" id="SSF52172">
    <property type="entry name" value="CheY-like"/>
    <property type="match status" value="1"/>
</dbReference>
<evidence type="ECO:0000256" key="5">
    <source>
        <dbReference type="ARBA" id="ARBA00023163"/>
    </source>
</evidence>
<evidence type="ECO:0000256" key="7">
    <source>
        <dbReference type="PROSITE-ProRule" id="PRU01091"/>
    </source>
</evidence>
<evidence type="ECO:0000256" key="3">
    <source>
        <dbReference type="ARBA" id="ARBA00023015"/>
    </source>
</evidence>
<feature type="domain" description="OmpR/PhoB-type" evidence="9">
    <location>
        <begin position="121"/>
        <end position="219"/>
    </location>
</feature>
<dbReference type="GO" id="GO:0005829">
    <property type="term" value="C:cytosol"/>
    <property type="evidence" value="ECO:0007669"/>
    <property type="project" value="TreeGrafter"/>
</dbReference>
<feature type="modified residue" description="4-aspartylphosphate" evidence="6">
    <location>
        <position position="49"/>
    </location>
</feature>
<dbReference type="GO" id="GO:0032993">
    <property type="term" value="C:protein-DNA complex"/>
    <property type="evidence" value="ECO:0007669"/>
    <property type="project" value="TreeGrafter"/>
</dbReference>
<keyword evidence="3" id="KW-0805">Transcription regulation</keyword>
<dbReference type="InterPro" id="IPR011006">
    <property type="entry name" value="CheY-like_superfamily"/>
</dbReference>
<dbReference type="OrthoDB" id="116118at2"/>
<gene>
    <name evidence="10" type="ORF">ETD83_05595</name>
</gene>
<dbReference type="GO" id="GO:0000156">
    <property type="term" value="F:phosphorelay response regulator activity"/>
    <property type="evidence" value="ECO:0007669"/>
    <property type="project" value="TreeGrafter"/>
</dbReference>
<feature type="DNA-binding region" description="OmpR/PhoB-type" evidence="7">
    <location>
        <begin position="121"/>
        <end position="219"/>
    </location>
</feature>
<keyword evidence="1 6" id="KW-0597">Phosphoprotein</keyword>